<evidence type="ECO:0000256" key="6">
    <source>
        <dbReference type="NCBIfam" id="TIGR01696"/>
    </source>
</evidence>
<feature type="binding site" evidence="5">
    <location>
        <position position="328"/>
    </location>
    <ligand>
        <name>Mn(2+)</name>
        <dbReference type="ChEBI" id="CHEBI:29035"/>
        <label>1</label>
    </ligand>
</feature>
<keyword evidence="4 5" id="KW-0413">Isomerase</keyword>
<dbReference type="SUPFAM" id="SSF53649">
    <property type="entry name" value="Alkaline phosphatase-like"/>
    <property type="match status" value="1"/>
</dbReference>
<organism evidence="8 9">
    <name type="scientific">Candidatus Borkfalkia excrementigallinarum</name>
    <dbReference type="NCBI Taxonomy" id="2838506"/>
    <lineage>
        <taxon>Bacteria</taxon>
        <taxon>Bacillati</taxon>
        <taxon>Bacillota</taxon>
        <taxon>Clostridia</taxon>
        <taxon>Christensenellales</taxon>
        <taxon>Christensenellaceae</taxon>
        <taxon>Candidatus Borkfalkia</taxon>
    </lineage>
</organism>
<evidence type="ECO:0000259" key="7">
    <source>
        <dbReference type="Pfam" id="PF01676"/>
    </source>
</evidence>
<dbReference type="AlphaFoldDB" id="A0A9D2CSF6"/>
<dbReference type="PIRSF" id="PIRSF001491">
    <property type="entry name" value="Ppentomutase"/>
    <property type="match status" value="1"/>
</dbReference>
<comment type="cofactor">
    <cofactor evidence="5">
        <name>Mn(2+)</name>
        <dbReference type="ChEBI" id="CHEBI:29035"/>
    </cofactor>
    <text evidence="5">Binds 2 manganese ions.</text>
</comment>
<gene>
    <name evidence="5" type="primary">deoB</name>
    <name evidence="8" type="ORF">H9729_02910</name>
</gene>
<comment type="catalytic activity">
    <reaction evidence="5">
        <text>alpha-D-ribose 1-phosphate = D-ribose 5-phosphate</text>
        <dbReference type="Rhea" id="RHEA:18793"/>
        <dbReference type="ChEBI" id="CHEBI:57720"/>
        <dbReference type="ChEBI" id="CHEBI:78346"/>
        <dbReference type="EC" id="5.4.2.7"/>
    </reaction>
</comment>
<comment type="caution">
    <text evidence="8">The sequence shown here is derived from an EMBL/GenBank/DDBJ whole genome shotgun (WGS) entry which is preliminary data.</text>
</comment>
<dbReference type="Proteomes" id="UP000886750">
    <property type="component" value="Unassembled WGS sequence"/>
</dbReference>
<dbReference type="EC" id="5.4.2.7" evidence="5 6"/>
<dbReference type="PANTHER" id="PTHR21110">
    <property type="entry name" value="PHOSPHOPENTOMUTASE"/>
    <property type="match status" value="1"/>
</dbReference>
<dbReference type="GO" id="GO:0008973">
    <property type="term" value="F:phosphopentomutase activity"/>
    <property type="evidence" value="ECO:0007669"/>
    <property type="project" value="UniProtKB-UniRule"/>
</dbReference>
<dbReference type="NCBIfam" id="NF003766">
    <property type="entry name" value="PRK05362.1"/>
    <property type="match status" value="1"/>
</dbReference>
<dbReference type="Gene3D" id="3.40.720.10">
    <property type="entry name" value="Alkaline Phosphatase, subunit A"/>
    <property type="match status" value="1"/>
</dbReference>
<dbReference type="Gene3D" id="3.30.70.1250">
    <property type="entry name" value="Phosphopentomutase"/>
    <property type="match status" value="1"/>
</dbReference>
<protein>
    <recommendedName>
        <fullName evidence="5 6">Phosphopentomutase</fullName>
        <ecNumber evidence="5 6">5.4.2.7</ecNumber>
    </recommendedName>
    <alternativeName>
        <fullName evidence="5">Phosphodeoxyribomutase</fullName>
    </alternativeName>
</protein>
<keyword evidence="3 5" id="KW-0464">Manganese</keyword>
<evidence type="ECO:0000313" key="9">
    <source>
        <dbReference type="Proteomes" id="UP000886750"/>
    </source>
</evidence>
<feature type="binding site" evidence="5">
    <location>
        <position position="9"/>
    </location>
    <ligand>
        <name>Mn(2+)</name>
        <dbReference type="ChEBI" id="CHEBI:29035"/>
        <label>1</label>
    </ligand>
</feature>
<dbReference type="InterPro" id="IPR006124">
    <property type="entry name" value="Metalloenzyme"/>
</dbReference>
<evidence type="ECO:0000256" key="5">
    <source>
        <dbReference type="HAMAP-Rule" id="MF_00740"/>
    </source>
</evidence>
<dbReference type="GO" id="GO:0009117">
    <property type="term" value="P:nucleotide metabolic process"/>
    <property type="evidence" value="ECO:0007669"/>
    <property type="project" value="UniProtKB-UniRule"/>
</dbReference>
<feature type="binding site" evidence="5">
    <location>
        <position position="286"/>
    </location>
    <ligand>
        <name>Mn(2+)</name>
        <dbReference type="ChEBI" id="CHEBI:29035"/>
        <label>2</label>
    </ligand>
</feature>
<comment type="catalytic activity">
    <reaction evidence="5">
        <text>2-deoxy-alpha-D-ribose 1-phosphate = 2-deoxy-D-ribose 5-phosphate</text>
        <dbReference type="Rhea" id="RHEA:27658"/>
        <dbReference type="ChEBI" id="CHEBI:57259"/>
        <dbReference type="ChEBI" id="CHEBI:62877"/>
        <dbReference type="EC" id="5.4.2.7"/>
    </reaction>
</comment>
<dbReference type="GO" id="GO:0030145">
    <property type="term" value="F:manganese ion binding"/>
    <property type="evidence" value="ECO:0007669"/>
    <property type="project" value="UniProtKB-UniRule"/>
</dbReference>
<dbReference type="CDD" id="cd16009">
    <property type="entry name" value="PPM"/>
    <property type="match status" value="1"/>
</dbReference>
<dbReference type="InterPro" id="IPR010045">
    <property type="entry name" value="DeoB"/>
</dbReference>
<dbReference type="InterPro" id="IPR024052">
    <property type="entry name" value="Phosphopentomutase_DeoB_cap_sf"/>
</dbReference>
<reference evidence="8" key="2">
    <citation type="submission" date="2021-04" db="EMBL/GenBank/DDBJ databases">
        <authorList>
            <person name="Gilroy R."/>
        </authorList>
    </citation>
    <scope>NUCLEOTIDE SEQUENCE</scope>
    <source>
        <strain evidence="8">1345</strain>
    </source>
</reference>
<evidence type="ECO:0000256" key="3">
    <source>
        <dbReference type="ARBA" id="ARBA00023211"/>
    </source>
</evidence>
<comment type="pathway">
    <text evidence="5">Carbohydrate degradation; 2-deoxy-D-ribose 1-phosphate degradation; D-glyceraldehyde 3-phosphate and acetaldehyde from 2-deoxy-alpha-D-ribose 1-phosphate: step 1/2.</text>
</comment>
<dbReference type="EMBL" id="DXCQ01000028">
    <property type="protein sequence ID" value="HIY96616.1"/>
    <property type="molecule type" value="Genomic_DNA"/>
</dbReference>
<name>A0A9D2CSF6_9FIRM</name>
<keyword evidence="5" id="KW-0963">Cytoplasm</keyword>
<dbReference type="NCBIfam" id="TIGR01696">
    <property type="entry name" value="deoB"/>
    <property type="match status" value="1"/>
</dbReference>
<feature type="binding site" evidence="5">
    <location>
        <position position="327"/>
    </location>
    <ligand>
        <name>Mn(2+)</name>
        <dbReference type="ChEBI" id="CHEBI:29035"/>
        <label>1</label>
    </ligand>
</feature>
<dbReference type="GO" id="GO:0043094">
    <property type="term" value="P:metabolic compound salvage"/>
    <property type="evidence" value="ECO:0007669"/>
    <property type="project" value="UniProtKB-UniRule"/>
</dbReference>
<dbReference type="InterPro" id="IPR017850">
    <property type="entry name" value="Alkaline_phosphatase_core_sf"/>
</dbReference>
<comment type="subcellular location">
    <subcellularLocation>
        <location evidence="5">Cytoplasm</location>
    </subcellularLocation>
</comment>
<comment type="function">
    <text evidence="5">Isomerase that catalyzes the conversion of deoxy-ribose 1-phosphate (dRib-1-P) and ribose 1-phosphate (Rib-1-P) to deoxy-ribose 5-phosphate (dRib-5-P) and ribose 5-phosphate (Rib-5-P), respectively.</text>
</comment>
<dbReference type="GO" id="GO:0000287">
    <property type="term" value="F:magnesium ion binding"/>
    <property type="evidence" value="ECO:0007669"/>
    <property type="project" value="UniProtKB-UniRule"/>
</dbReference>
<evidence type="ECO:0000256" key="4">
    <source>
        <dbReference type="ARBA" id="ARBA00023235"/>
    </source>
</evidence>
<comment type="similarity">
    <text evidence="1 5">Belongs to the phosphopentomutase family.</text>
</comment>
<evidence type="ECO:0000256" key="1">
    <source>
        <dbReference type="ARBA" id="ARBA00010373"/>
    </source>
</evidence>
<accession>A0A9D2CSF6</accession>
<dbReference type="HAMAP" id="MF_00740">
    <property type="entry name" value="Phosphopentomut"/>
    <property type="match status" value="1"/>
</dbReference>
<dbReference type="Pfam" id="PF01676">
    <property type="entry name" value="Metalloenzyme"/>
    <property type="match status" value="1"/>
</dbReference>
<dbReference type="PANTHER" id="PTHR21110:SF0">
    <property type="entry name" value="PHOSPHOPENTOMUTASE"/>
    <property type="match status" value="1"/>
</dbReference>
<feature type="domain" description="Metalloenzyme" evidence="7">
    <location>
        <begin position="1"/>
        <end position="377"/>
    </location>
</feature>
<proteinExistence type="inferred from homology"/>
<keyword evidence="2 5" id="KW-0479">Metal-binding</keyword>
<evidence type="ECO:0000313" key="8">
    <source>
        <dbReference type="EMBL" id="HIY96616.1"/>
    </source>
</evidence>
<evidence type="ECO:0000256" key="2">
    <source>
        <dbReference type="ARBA" id="ARBA00022723"/>
    </source>
</evidence>
<reference evidence="8" key="1">
    <citation type="journal article" date="2021" name="PeerJ">
        <title>Extensive microbial diversity within the chicken gut microbiome revealed by metagenomics and culture.</title>
        <authorList>
            <person name="Gilroy R."/>
            <person name="Ravi A."/>
            <person name="Getino M."/>
            <person name="Pursley I."/>
            <person name="Horton D.L."/>
            <person name="Alikhan N.F."/>
            <person name="Baker D."/>
            <person name="Gharbi K."/>
            <person name="Hall N."/>
            <person name="Watson M."/>
            <person name="Adriaenssens E.M."/>
            <person name="Foster-Nyarko E."/>
            <person name="Jarju S."/>
            <person name="Secka A."/>
            <person name="Antonio M."/>
            <person name="Oren A."/>
            <person name="Chaudhuri R.R."/>
            <person name="La Ragione R."/>
            <person name="Hildebrand F."/>
            <person name="Pallen M.J."/>
        </authorList>
    </citation>
    <scope>NUCLEOTIDE SEQUENCE</scope>
    <source>
        <strain evidence="8">1345</strain>
    </source>
</reference>
<feature type="binding site" evidence="5">
    <location>
        <position position="291"/>
    </location>
    <ligand>
        <name>Mn(2+)</name>
        <dbReference type="ChEBI" id="CHEBI:29035"/>
        <label>2</label>
    </ligand>
</feature>
<dbReference type="SUPFAM" id="SSF143856">
    <property type="entry name" value="DeoB insert domain-like"/>
    <property type="match status" value="1"/>
</dbReference>
<feature type="binding site" evidence="5">
    <location>
        <position position="339"/>
    </location>
    <ligand>
        <name>Mn(2+)</name>
        <dbReference type="ChEBI" id="CHEBI:29035"/>
        <label>2</label>
    </ligand>
</feature>
<dbReference type="GO" id="GO:0005829">
    <property type="term" value="C:cytosol"/>
    <property type="evidence" value="ECO:0007669"/>
    <property type="project" value="TreeGrafter"/>
</dbReference>
<sequence length="392" mass="43006">MRVFLIVIDSFGIGAMPDADKFGDVGSDTYGNIYAQTGVLLPTLVSMGLNNIDGVAKDFAGGRSLRPVAFPTGACCRLSEKTFAKDTTAGHYEIAGLVMERPYRIYKKFPPDVVEDLERSTGTHFLGNEAASGTEIIQRLGAEHLRTGFPILYTSQDSVMQIAADTSVVPLQRLYEICTKARNIMVGERAVGRIIARPFVHENGKFTRTEDRKDYALEPPGETMLDILAAGGVRVVSVGKIYDLFCGRGIAEGHHTGNNAEGLEVLERLMESETESFVFANLVDTDMLYGHRNNAAGYAAALRKIDEALARLRGALREEDILIVTADHGCDPTTESTDHSREYVPLLIEGKRVEPKNLGTLAGFDHIANFVLALYGLRSDADIYDKIIRREL</sequence>
<dbReference type="GO" id="GO:0006018">
    <property type="term" value="P:2-deoxyribose 1-phosphate catabolic process"/>
    <property type="evidence" value="ECO:0007669"/>
    <property type="project" value="UniProtKB-UniRule"/>
</dbReference>